<keyword evidence="2" id="KW-1185">Reference proteome</keyword>
<comment type="caution">
    <text evidence="1">The sequence shown here is derived from an EMBL/GenBank/DDBJ whole genome shotgun (WGS) entry which is preliminary data.</text>
</comment>
<dbReference type="Proteomes" id="UP000305401">
    <property type="component" value="Unassembled WGS sequence"/>
</dbReference>
<gene>
    <name evidence="1" type="ORF">E5990_04490</name>
</gene>
<accession>A0AC61S695</accession>
<protein>
    <submittedName>
        <fullName evidence="1">Uncharacterized protein</fullName>
    </submittedName>
</protein>
<proteinExistence type="predicted"/>
<sequence>MKKIYSLLIFCVALMTMAQAVAQESHPGVRYDGSITIDLFGSKTTLENQSVYIVNSADGTSCEFALYDFSLDGESSIGSIEVPNVKIVSGADNIKNYSGAKDGIELAKGDIIANCTLDGTETSDGTMAMNIHVVWVMDPTNPESNVPIEVTFNGKKVPGQTSGIDDIATSADAKVVKVYNQNGMELSEPAKGLNIVVYSNGVTKKVLVK</sequence>
<dbReference type="EMBL" id="SSTG01000037">
    <property type="protein sequence ID" value="THG53116.1"/>
    <property type="molecule type" value="Genomic_DNA"/>
</dbReference>
<name>A0AC61S695_9BACT</name>
<reference evidence="1" key="1">
    <citation type="submission" date="2019-04" db="EMBL/GenBank/DDBJ databases">
        <title>Microbes associate with the intestines of laboratory mice.</title>
        <authorList>
            <person name="Navarre W."/>
            <person name="Wong E."/>
            <person name="Huang K.C."/>
            <person name="Tropini C."/>
            <person name="Ng K."/>
            <person name="Yu B."/>
        </authorList>
    </citation>
    <scope>NUCLEOTIDE SEQUENCE</scope>
    <source>
        <strain evidence="1">NM86_A22</strain>
    </source>
</reference>
<evidence type="ECO:0000313" key="1">
    <source>
        <dbReference type="EMBL" id="THG53116.1"/>
    </source>
</evidence>
<organism evidence="1 2">
    <name type="scientific">Muribaculum caecicola</name>
    <dbReference type="NCBI Taxonomy" id="3038144"/>
    <lineage>
        <taxon>Bacteria</taxon>
        <taxon>Pseudomonadati</taxon>
        <taxon>Bacteroidota</taxon>
        <taxon>Bacteroidia</taxon>
        <taxon>Bacteroidales</taxon>
        <taxon>Muribaculaceae</taxon>
        <taxon>Muribaculum</taxon>
    </lineage>
</organism>
<evidence type="ECO:0000313" key="2">
    <source>
        <dbReference type="Proteomes" id="UP000305401"/>
    </source>
</evidence>